<keyword evidence="2 7" id="KW-0813">Transport</keyword>
<gene>
    <name evidence="10" type="ORF">GM921_06450</name>
</gene>
<reference evidence="10" key="1">
    <citation type="submission" date="2019-11" db="EMBL/GenBank/DDBJ databases">
        <title>Description of Pedobacter sp. LMG 31464T.</title>
        <authorList>
            <person name="Carlier A."/>
            <person name="Qi S."/>
            <person name="Vandamme P."/>
        </authorList>
    </citation>
    <scope>NUCLEOTIDE SEQUENCE</scope>
    <source>
        <strain evidence="10">LMG 31464</strain>
    </source>
</reference>
<dbReference type="InterPro" id="IPR008969">
    <property type="entry name" value="CarboxyPept-like_regulatory"/>
</dbReference>
<dbReference type="InterPro" id="IPR039426">
    <property type="entry name" value="TonB-dep_rcpt-like"/>
</dbReference>
<feature type="chain" id="PRO_5037387928" evidence="8">
    <location>
        <begin position="24"/>
        <end position="1037"/>
    </location>
</feature>
<evidence type="ECO:0000256" key="2">
    <source>
        <dbReference type="ARBA" id="ARBA00022448"/>
    </source>
</evidence>
<dbReference type="Gene3D" id="2.170.130.10">
    <property type="entry name" value="TonB-dependent receptor, plug domain"/>
    <property type="match status" value="1"/>
</dbReference>
<dbReference type="RefSeq" id="WP_182921774.1">
    <property type="nucleotide sequence ID" value="NZ_WNXD01000001.1"/>
</dbReference>
<protein>
    <submittedName>
        <fullName evidence="10">SusC/RagA family TonB-linked outer membrane protein</fullName>
    </submittedName>
</protein>
<evidence type="ECO:0000256" key="8">
    <source>
        <dbReference type="SAM" id="SignalP"/>
    </source>
</evidence>
<name>A0A923DW83_9SPHI</name>
<dbReference type="InterPro" id="IPR036942">
    <property type="entry name" value="Beta-barrel_TonB_sf"/>
</dbReference>
<dbReference type="EMBL" id="WNXD01000001">
    <property type="protein sequence ID" value="MBB2145114.1"/>
    <property type="molecule type" value="Genomic_DNA"/>
</dbReference>
<accession>A0A923DW83</accession>
<dbReference type="SUPFAM" id="SSF49464">
    <property type="entry name" value="Carboxypeptidase regulatory domain-like"/>
    <property type="match status" value="1"/>
</dbReference>
<dbReference type="SUPFAM" id="SSF56935">
    <property type="entry name" value="Porins"/>
    <property type="match status" value="1"/>
</dbReference>
<comment type="similarity">
    <text evidence="7">Belongs to the TonB-dependent receptor family.</text>
</comment>
<dbReference type="InterPro" id="IPR023996">
    <property type="entry name" value="TonB-dep_OMP_SusC/RagA"/>
</dbReference>
<keyword evidence="8" id="KW-0732">Signal</keyword>
<dbReference type="Proteomes" id="UP000601055">
    <property type="component" value="Unassembled WGS sequence"/>
</dbReference>
<keyword evidence="5 7" id="KW-0472">Membrane</keyword>
<evidence type="ECO:0000256" key="1">
    <source>
        <dbReference type="ARBA" id="ARBA00004571"/>
    </source>
</evidence>
<organism evidence="10 11">
    <name type="scientific">Pedobacter planticolens</name>
    <dbReference type="NCBI Taxonomy" id="2679964"/>
    <lineage>
        <taxon>Bacteria</taxon>
        <taxon>Pseudomonadati</taxon>
        <taxon>Bacteroidota</taxon>
        <taxon>Sphingobacteriia</taxon>
        <taxon>Sphingobacteriales</taxon>
        <taxon>Sphingobacteriaceae</taxon>
        <taxon>Pedobacter</taxon>
    </lineage>
</organism>
<keyword evidence="6 7" id="KW-0998">Cell outer membrane</keyword>
<evidence type="ECO:0000256" key="7">
    <source>
        <dbReference type="PROSITE-ProRule" id="PRU01360"/>
    </source>
</evidence>
<sequence>MKKVYLKCLSILLLTFLTITAFAQKTITGTVRETSGPLPGVSVFVKGTSKATQTDANGKFSIVATEGNTLVFTYLGYGTKETIIGSAATVDITLTNVNNTLTEVVVTALGIKREKKSLGYAVQEVKGETLVEAKEPNLVNALTGKVAGLQISRSSNGPAGSSKITLRGNNSLTGSNQPLIVVDGIPLDNFTGATNNDYYNPTLDMGNGMADINADDIETMTVLKGPSAAALYGSRAGNGAILITTKSGKAQAGLGITITSSLGIESLFTNPNMQNDYAQGSNNIYDPKSRTSWGPKVTGQSVTKWDGSTAPLTVPDNIGDYFGTGLTSNQGISFQQQYKSTSVYTSFNRLDDKSMIPGAKLTRNNLMAKAVSKFGKDDRWTLETKIQYINSNAQNRPQGGPRGDNTFYALYLLPRTLPLTDFKGATDQNNKMLWYNGGNEVNPYWGTKYNLNQDIRDRFLLNGGLKYEFTDWLNAEIKAGSDIYTTNADNRTYAGQTAVSTGKYGLSKSTFSESNYSALITARKDNVFGKLGGVLTLGGNLMSQKNTSIGSSVGALTVPDLFSVNNGTSSPSVTEGYSQKAINSVYGSVGLNYDGYLFVDGTFRNDWSSTLSPANRSFFYPSVSVSYVFTEMFSRMNKTLPSWISYGKLRASYASVGNDLSPYQLYNTFSIGKDPLGSTTAGRGNILFDPNVKSELIKSYEAGLEMRFFKSRVGFDLAIYKSNATQQLINLPMDGLSGYTSKKINAGDIENKGIEVMLDGRILNNPNSFNWNVTVNYSANKNVVNSISKDVTTYALGGYDDVQIMAVAGQKYGEIYGSHLLRVNDPSSQYNGQLILRNTGLPQKDPQNIKLGNQQATGLLGVTNAFSYKGVGLSFLVDARFGGKIFSGTLADMQQFGTASNTVTNGLRDDILVDGVVLNTSTNTYEKNTVKVSPQNYWGAVAGANNLGITEANLYDASNIRLRNVQLSYDLPRKFFASTPIQRVKIGASCNNVWLIKSHMNGLDPESIYATGTNATGFENGSAPTTRTFLFNLTVGF</sequence>
<comment type="caution">
    <text evidence="10">The sequence shown here is derived from an EMBL/GenBank/DDBJ whole genome shotgun (WGS) entry which is preliminary data.</text>
</comment>
<dbReference type="AlphaFoldDB" id="A0A923DW83"/>
<dbReference type="Gene3D" id="2.40.170.20">
    <property type="entry name" value="TonB-dependent receptor, beta-barrel domain"/>
    <property type="match status" value="1"/>
</dbReference>
<feature type="domain" description="TonB-dependent receptor plug" evidence="9">
    <location>
        <begin position="115"/>
        <end position="240"/>
    </location>
</feature>
<dbReference type="PROSITE" id="PS52016">
    <property type="entry name" value="TONB_DEPENDENT_REC_3"/>
    <property type="match status" value="1"/>
</dbReference>
<dbReference type="NCBIfam" id="TIGR04056">
    <property type="entry name" value="OMP_RagA_SusC"/>
    <property type="match status" value="1"/>
</dbReference>
<dbReference type="NCBIfam" id="TIGR04057">
    <property type="entry name" value="SusC_RagA_signa"/>
    <property type="match status" value="1"/>
</dbReference>
<dbReference type="InterPro" id="IPR023997">
    <property type="entry name" value="TonB-dep_OMP_SusC/RagA_CS"/>
</dbReference>
<dbReference type="Gene3D" id="2.60.40.1120">
    <property type="entry name" value="Carboxypeptidase-like, regulatory domain"/>
    <property type="match status" value="1"/>
</dbReference>
<evidence type="ECO:0000313" key="10">
    <source>
        <dbReference type="EMBL" id="MBB2145114.1"/>
    </source>
</evidence>
<dbReference type="Pfam" id="PF13715">
    <property type="entry name" value="CarbopepD_reg_2"/>
    <property type="match status" value="1"/>
</dbReference>
<proteinExistence type="inferred from homology"/>
<evidence type="ECO:0000256" key="4">
    <source>
        <dbReference type="ARBA" id="ARBA00022692"/>
    </source>
</evidence>
<evidence type="ECO:0000256" key="6">
    <source>
        <dbReference type="ARBA" id="ARBA00023237"/>
    </source>
</evidence>
<dbReference type="InterPro" id="IPR037066">
    <property type="entry name" value="Plug_dom_sf"/>
</dbReference>
<dbReference type="Pfam" id="PF07715">
    <property type="entry name" value="Plug"/>
    <property type="match status" value="1"/>
</dbReference>
<evidence type="ECO:0000259" key="9">
    <source>
        <dbReference type="Pfam" id="PF07715"/>
    </source>
</evidence>
<evidence type="ECO:0000313" key="11">
    <source>
        <dbReference type="Proteomes" id="UP000601055"/>
    </source>
</evidence>
<comment type="subcellular location">
    <subcellularLocation>
        <location evidence="1 7">Cell outer membrane</location>
        <topology evidence="1 7">Multi-pass membrane protein</topology>
    </subcellularLocation>
</comment>
<dbReference type="GO" id="GO:0009279">
    <property type="term" value="C:cell outer membrane"/>
    <property type="evidence" value="ECO:0007669"/>
    <property type="project" value="UniProtKB-SubCell"/>
</dbReference>
<keyword evidence="3 7" id="KW-1134">Transmembrane beta strand</keyword>
<evidence type="ECO:0000256" key="5">
    <source>
        <dbReference type="ARBA" id="ARBA00023136"/>
    </source>
</evidence>
<feature type="signal peptide" evidence="8">
    <location>
        <begin position="1"/>
        <end position="23"/>
    </location>
</feature>
<dbReference type="InterPro" id="IPR012910">
    <property type="entry name" value="Plug_dom"/>
</dbReference>
<keyword evidence="4 7" id="KW-0812">Transmembrane</keyword>
<keyword evidence="11" id="KW-1185">Reference proteome</keyword>
<evidence type="ECO:0000256" key="3">
    <source>
        <dbReference type="ARBA" id="ARBA00022452"/>
    </source>
</evidence>